<feature type="compositionally biased region" description="Pro residues" evidence="7">
    <location>
        <begin position="880"/>
        <end position="894"/>
    </location>
</feature>
<feature type="compositionally biased region" description="Pro residues" evidence="7">
    <location>
        <begin position="928"/>
        <end position="941"/>
    </location>
</feature>
<evidence type="ECO:0000256" key="2">
    <source>
        <dbReference type="ARBA" id="ARBA00004496"/>
    </source>
</evidence>
<dbReference type="Pfam" id="PF03097">
    <property type="entry name" value="BRO1"/>
    <property type="match status" value="1"/>
</dbReference>
<dbReference type="Gene3D" id="1.25.40.280">
    <property type="entry name" value="alix/aip1 like domains"/>
    <property type="match status" value="1"/>
</dbReference>
<feature type="domain" description="BRO1" evidence="8">
    <location>
        <begin position="1"/>
        <end position="402"/>
    </location>
</feature>
<reference evidence="9 10" key="1">
    <citation type="submission" date="2017-03" db="EMBL/GenBank/DDBJ databases">
        <title>Genomes of endolithic fungi from Antarctica.</title>
        <authorList>
            <person name="Coleine C."/>
            <person name="Masonjones S."/>
            <person name="Stajich J.E."/>
        </authorList>
    </citation>
    <scope>NUCLEOTIDE SEQUENCE [LARGE SCALE GENOMIC DNA]</scope>
    <source>
        <strain evidence="9 10">CCFEE 6315</strain>
    </source>
</reference>
<dbReference type="InterPro" id="IPR025304">
    <property type="entry name" value="ALIX_V_dom"/>
</dbReference>
<comment type="caution">
    <text evidence="9">The sequence shown here is derived from an EMBL/GenBank/DDBJ whole genome shotgun (WGS) entry which is preliminary data.</text>
</comment>
<accession>A0A4U0UAK5</accession>
<dbReference type="OrthoDB" id="2141925at2759"/>
<feature type="region of interest" description="Disordered" evidence="7">
    <location>
        <begin position="559"/>
        <end position="579"/>
    </location>
</feature>
<protein>
    <recommendedName>
        <fullName evidence="5">BRO domain-containing protein 1</fullName>
    </recommendedName>
</protein>
<dbReference type="PANTHER" id="PTHR23030">
    <property type="entry name" value="PCD6 INTERACTING PROTEIN-RELATED"/>
    <property type="match status" value="1"/>
</dbReference>
<dbReference type="SMART" id="SM01041">
    <property type="entry name" value="BRO1"/>
    <property type="match status" value="1"/>
</dbReference>
<keyword evidence="4" id="KW-0967">Endosome</keyword>
<evidence type="ECO:0000313" key="10">
    <source>
        <dbReference type="Proteomes" id="UP000308549"/>
    </source>
</evidence>
<keyword evidence="3" id="KW-0963">Cytoplasm</keyword>
<dbReference type="CDD" id="cd09242">
    <property type="entry name" value="BRO1_ScBro1_like"/>
    <property type="match status" value="1"/>
</dbReference>
<feature type="compositionally biased region" description="Low complexity" evidence="7">
    <location>
        <begin position="895"/>
        <end position="927"/>
    </location>
</feature>
<dbReference type="Proteomes" id="UP000308549">
    <property type="component" value="Unassembled WGS sequence"/>
</dbReference>
<feature type="region of interest" description="Disordered" evidence="7">
    <location>
        <begin position="780"/>
        <end position="984"/>
    </location>
</feature>
<dbReference type="Pfam" id="PF13949">
    <property type="entry name" value="ALIX_LYPXL_bnd"/>
    <property type="match status" value="1"/>
</dbReference>
<dbReference type="GO" id="GO:0043328">
    <property type="term" value="P:protein transport to vacuole involved in ubiquitin-dependent protein catabolic process via the multivesicular body sorting pathway"/>
    <property type="evidence" value="ECO:0007669"/>
    <property type="project" value="TreeGrafter"/>
</dbReference>
<sequence>MISTPLKQTQEIDWVAPLKHHIRSAYGDDPNRYIEECSTLNRLRQDMRGAGKDSAAGRDLLYRYYGQLELLDLRFPVDENHIKISFTWYDAFTHKPTAQYSLAYEKASIIFNISAVLSCHAANQNRHEDAGLKTAYHSFQASAGMFTYINENFLHAPSTDLSRETVKTLISIMLAQAQEVFIEKQVYDKKKPGLLAKLAAQAAYLYAQAVEGATENVSKGVFERVWLMMVQVKQHHTASLAQYYQAIADYEANSYGQSISRLQAAQSANKEAMRLANAFPGTVSVDSNLSSESGTILIDLTKKHQSTIQELTTEYNRDNDMIYHQPVPSENNLPSIPKLPAAKAIPVSELYQGQDIQRIIGPDIFQRIVPMSVTESASLYDEEKAKVIRAEGERVETADDELATSLDYLKLPGSLNILKGGIDQESMGVDSEFRNWCAELSGHSPFGPTFEQLREEKQSILTTLDSCSKQLDMEESVCEKMRSKYGGEWTQQPSSRLTTTLRTDAKSYRSAVEEASTSDAQLYSTFRQFESDFDEMRSAGETDEADVLYQRAMIKAGAGKKNGVTSPGAEEGNLLDDDFQDDSRQSVQEQIERIEEVMRKLQLVKRERTQVLKDLKEKIHNDDISNVLILNKKAISNQEAQLFKAELEKFRPHQNRILQANHKQSSLMKELTRTYNDLLQDKRVRGEQNKYEAFSRQRNAVLSRYRKVYQAYRDLQAGLSRAQQFYEEMKDTVDSLKKNVESFVENRRSEGGQLLSAIEAAKGSGADKEQARMKELMERMSFSPSHSSGGTPTSGMSATAGHRPPPLQPQQSAYGSHQAYNPAASPPITPRYQSNGIQSPANYQSFRQPTPASSNFGQPHGYATEAQLRGSYNPNSYGPVSPPPHQNYFSPPPSQQYSGLQQQQQPAVTQFGQQHQQQYSNGQNMPPGWQPPPPPPGPPPGQDYSAMQASQYPAGPGGYASDPRRAPGQGQGSSDPWAGLSAWK</sequence>
<dbReference type="Gene3D" id="1.20.140.50">
    <property type="entry name" value="alix/aip1 like domains"/>
    <property type="match status" value="1"/>
</dbReference>
<evidence type="ECO:0000256" key="7">
    <source>
        <dbReference type="SAM" id="MobiDB-lite"/>
    </source>
</evidence>
<feature type="compositionally biased region" description="Polar residues" evidence="7">
    <location>
        <begin position="831"/>
        <end position="857"/>
    </location>
</feature>
<proteinExistence type="predicted"/>
<dbReference type="PROSITE" id="PS51180">
    <property type="entry name" value="BRO1"/>
    <property type="match status" value="1"/>
</dbReference>
<feature type="coiled-coil region" evidence="6">
    <location>
        <begin position="719"/>
        <end position="746"/>
    </location>
</feature>
<dbReference type="CDD" id="cd09237">
    <property type="entry name" value="V_ScBro1_like"/>
    <property type="match status" value="1"/>
</dbReference>
<feature type="compositionally biased region" description="Polar residues" evidence="7">
    <location>
        <begin position="809"/>
        <end position="819"/>
    </location>
</feature>
<keyword evidence="10" id="KW-1185">Reference proteome</keyword>
<dbReference type="GO" id="GO:0005768">
    <property type="term" value="C:endosome"/>
    <property type="evidence" value="ECO:0007669"/>
    <property type="project" value="UniProtKB-SubCell"/>
</dbReference>
<organism evidence="9 10">
    <name type="scientific">Salinomyces thailandicus</name>
    <dbReference type="NCBI Taxonomy" id="706561"/>
    <lineage>
        <taxon>Eukaryota</taxon>
        <taxon>Fungi</taxon>
        <taxon>Dikarya</taxon>
        <taxon>Ascomycota</taxon>
        <taxon>Pezizomycotina</taxon>
        <taxon>Dothideomycetes</taxon>
        <taxon>Dothideomycetidae</taxon>
        <taxon>Mycosphaerellales</taxon>
        <taxon>Teratosphaeriaceae</taxon>
        <taxon>Salinomyces</taxon>
    </lineage>
</organism>
<dbReference type="AlphaFoldDB" id="A0A4U0UAK5"/>
<keyword evidence="6" id="KW-0175">Coiled coil</keyword>
<comment type="subcellular location">
    <subcellularLocation>
        <location evidence="2">Cytoplasm</location>
    </subcellularLocation>
    <subcellularLocation>
        <location evidence="1">Endosome</location>
    </subcellularLocation>
</comment>
<dbReference type="Gene3D" id="1.20.120.560">
    <property type="entry name" value="alix/aip1 in complex with the ypdl late domain"/>
    <property type="match status" value="1"/>
</dbReference>
<evidence type="ECO:0000313" key="9">
    <source>
        <dbReference type="EMBL" id="TKA31305.1"/>
    </source>
</evidence>
<feature type="compositionally biased region" description="Low complexity" evidence="7">
    <location>
        <begin position="780"/>
        <end position="801"/>
    </location>
</feature>
<evidence type="ECO:0000256" key="4">
    <source>
        <dbReference type="ARBA" id="ARBA00022753"/>
    </source>
</evidence>
<dbReference type="EMBL" id="NAJL01000008">
    <property type="protein sequence ID" value="TKA31305.1"/>
    <property type="molecule type" value="Genomic_DNA"/>
</dbReference>
<evidence type="ECO:0000256" key="3">
    <source>
        <dbReference type="ARBA" id="ARBA00022490"/>
    </source>
</evidence>
<dbReference type="InterPro" id="IPR004328">
    <property type="entry name" value="BRO1_dom"/>
</dbReference>
<dbReference type="PANTHER" id="PTHR23030:SF30">
    <property type="entry name" value="TYROSINE-PROTEIN PHOSPHATASE NON-RECEPTOR TYPE 23"/>
    <property type="match status" value="1"/>
</dbReference>
<dbReference type="InterPro" id="IPR038499">
    <property type="entry name" value="BRO1_sf"/>
</dbReference>
<evidence type="ECO:0000256" key="6">
    <source>
        <dbReference type="SAM" id="Coils"/>
    </source>
</evidence>
<evidence type="ECO:0000256" key="5">
    <source>
        <dbReference type="ARBA" id="ARBA00041284"/>
    </source>
</evidence>
<name>A0A4U0UAK5_9PEZI</name>
<evidence type="ECO:0000259" key="8">
    <source>
        <dbReference type="PROSITE" id="PS51180"/>
    </source>
</evidence>
<gene>
    <name evidence="9" type="ORF">B0A50_02150</name>
</gene>
<evidence type="ECO:0000256" key="1">
    <source>
        <dbReference type="ARBA" id="ARBA00004177"/>
    </source>
</evidence>